<reference evidence="2 3" key="1">
    <citation type="journal article" date="2019" name="Philos. Trans. R. Soc. Lond., B, Biol. Sci.">
        <title>Ant behaviour and brain gene expression of defending hosts depend on the ecological success of the intruding social parasite.</title>
        <authorList>
            <person name="Kaur R."/>
            <person name="Stoldt M."/>
            <person name="Jongepier E."/>
            <person name="Feldmeyer B."/>
            <person name="Menzel F."/>
            <person name="Bornberg-Bauer E."/>
            <person name="Foitzik S."/>
        </authorList>
    </citation>
    <scope>NUCLEOTIDE SEQUENCE [LARGE SCALE GENOMIC DNA]</scope>
    <source>
        <tissue evidence="2">Whole body</tissue>
    </source>
</reference>
<feature type="non-terminal residue" evidence="2">
    <location>
        <position position="1"/>
    </location>
</feature>
<keyword evidence="3" id="KW-1185">Reference proteome</keyword>
<evidence type="ECO:0000313" key="2">
    <source>
        <dbReference type="EMBL" id="TGZ38422.1"/>
    </source>
</evidence>
<dbReference type="EMBL" id="QBLH01003435">
    <property type="protein sequence ID" value="TGZ38422.1"/>
    <property type="molecule type" value="Genomic_DNA"/>
</dbReference>
<protein>
    <submittedName>
        <fullName evidence="2">Uncharacterized protein</fullName>
    </submittedName>
</protein>
<evidence type="ECO:0000256" key="1">
    <source>
        <dbReference type="SAM" id="MobiDB-lite"/>
    </source>
</evidence>
<organism evidence="2 3">
    <name type="scientific">Temnothorax longispinosus</name>
    <dbReference type="NCBI Taxonomy" id="300112"/>
    <lineage>
        <taxon>Eukaryota</taxon>
        <taxon>Metazoa</taxon>
        <taxon>Ecdysozoa</taxon>
        <taxon>Arthropoda</taxon>
        <taxon>Hexapoda</taxon>
        <taxon>Insecta</taxon>
        <taxon>Pterygota</taxon>
        <taxon>Neoptera</taxon>
        <taxon>Endopterygota</taxon>
        <taxon>Hymenoptera</taxon>
        <taxon>Apocrita</taxon>
        <taxon>Aculeata</taxon>
        <taxon>Formicoidea</taxon>
        <taxon>Formicidae</taxon>
        <taxon>Myrmicinae</taxon>
        <taxon>Temnothorax</taxon>
    </lineage>
</organism>
<dbReference type="AlphaFoldDB" id="A0A4S2JQF1"/>
<gene>
    <name evidence="2" type="ORF">DBV15_06756</name>
</gene>
<comment type="caution">
    <text evidence="2">The sequence shown here is derived from an EMBL/GenBank/DDBJ whole genome shotgun (WGS) entry which is preliminary data.</text>
</comment>
<name>A0A4S2JQF1_9HYME</name>
<accession>A0A4S2JQF1</accession>
<sequence length="116" mass="12932">ELKKINHSDTVPLLGVPLINFLPETSSAFFLEEKRLTQTGKSSASTEADRKSPISAHTGRGRRSGEMDYIESAADFIIRSTEYPFVVGPSLQPPGFPSPRGYARPHYFYSDVIDKR</sequence>
<feature type="region of interest" description="Disordered" evidence="1">
    <location>
        <begin position="38"/>
        <end position="66"/>
    </location>
</feature>
<evidence type="ECO:0000313" key="3">
    <source>
        <dbReference type="Proteomes" id="UP000310200"/>
    </source>
</evidence>
<dbReference type="Proteomes" id="UP000310200">
    <property type="component" value="Unassembled WGS sequence"/>
</dbReference>
<proteinExistence type="predicted"/>